<sequence>MEGHHTVMTAFTRRTVVGAGGASVAALALAACGASTGGSTVGQGQQAGGSKLAGTMEFWQPWPVEQPTHGGPIGWKQLSENYNAKGGARITMVSPAGNAAIETPLQTAFAGGNPPDGWQSDQLWVPVWAAKGFAASLDDVMKRDKWDKNQIFSSAYETMTWSGKVWAMMQHPDIVFNWISLSLMEENGLNVRNLPTTWTQLDEIMLKLTKKTGPDQFEFVGGLPHLWQNWQYVLPQANGAKLISDDGRKAQLDTAEVVEAIEWAKGHLKRVGTFEAISNWRKTGVQPGDNQSPGAEAGTNDIFGQKKLGVNVNGNWAADNVRRWNKKMQSPLKFATTAVQSGPRGPKDIKTNVFSGGILEMARKGGPKLDLIWDFMKYTASKEGGYWVQLNTSDVCANREGAKDPRIIDNADTGVGRKDFLPLLDTGVGSRTIKHPAAIEIQAEYSKPLTPFLRDEVGSIRDALKEANRLAQQKIDEFWQQNPSAGK</sequence>
<reference evidence="2" key="1">
    <citation type="submission" date="2020-02" db="EMBL/GenBank/DDBJ databases">
        <authorList>
            <person name="Meier V. D."/>
        </authorList>
    </citation>
    <scope>NUCLEOTIDE SEQUENCE</scope>
    <source>
        <strain evidence="2">AVDCRST_MAG77</strain>
    </source>
</reference>
<dbReference type="InterPro" id="IPR006059">
    <property type="entry name" value="SBP"/>
</dbReference>
<keyword evidence="1" id="KW-0732">Signal</keyword>
<evidence type="ECO:0000313" key="2">
    <source>
        <dbReference type="EMBL" id="CAA9216958.1"/>
    </source>
</evidence>
<name>A0A6J4H9A6_9CHLR</name>
<dbReference type="InterPro" id="IPR050490">
    <property type="entry name" value="Bact_solute-bd_prot1"/>
</dbReference>
<dbReference type="EMBL" id="CADCTC010000018">
    <property type="protein sequence ID" value="CAA9216958.1"/>
    <property type="molecule type" value="Genomic_DNA"/>
</dbReference>
<evidence type="ECO:0008006" key="3">
    <source>
        <dbReference type="Google" id="ProtNLM"/>
    </source>
</evidence>
<proteinExistence type="predicted"/>
<dbReference type="Gene3D" id="3.40.190.10">
    <property type="entry name" value="Periplasmic binding protein-like II"/>
    <property type="match status" value="1"/>
</dbReference>
<evidence type="ECO:0000256" key="1">
    <source>
        <dbReference type="SAM" id="SignalP"/>
    </source>
</evidence>
<dbReference type="SUPFAM" id="SSF53850">
    <property type="entry name" value="Periplasmic binding protein-like II"/>
    <property type="match status" value="1"/>
</dbReference>
<gene>
    <name evidence="2" type="ORF">AVDCRST_MAG77-512</name>
</gene>
<feature type="signal peptide" evidence="1">
    <location>
        <begin position="1"/>
        <end position="30"/>
    </location>
</feature>
<dbReference type="PANTHER" id="PTHR43649">
    <property type="entry name" value="ARABINOSE-BINDING PROTEIN-RELATED"/>
    <property type="match status" value="1"/>
</dbReference>
<accession>A0A6J4H9A6</accession>
<protein>
    <recommendedName>
        <fullName evidence="3">ABC transporter, substrate-binding protein (Cluster 1, maltose/g3p/polyamine/iron)</fullName>
    </recommendedName>
</protein>
<dbReference type="AlphaFoldDB" id="A0A6J4H9A6"/>
<dbReference type="PANTHER" id="PTHR43649:SF12">
    <property type="entry name" value="DIACETYLCHITOBIOSE BINDING PROTEIN DASA"/>
    <property type="match status" value="1"/>
</dbReference>
<feature type="chain" id="PRO_5027010489" description="ABC transporter, substrate-binding protein (Cluster 1, maltose/g3p/polyamine/iron)" evidence="1">
    <location>
        <begin position="31"/>
        <end position="487"/>
    </location>
</feature>
<dbReference type="Pfam" id="PF01547">
    <property type="entry name" value="SBP_bac_1"/>
    <property type="match status" value="1"/>
</dbReference>
<organism evidence="2">
    <name type="scientific">uncultured Chloroflexota bacterium</name>
    <dbReference type="NCBI Taxonomy" id="166587"/>
    <lineage>
        <taxon>Bacteria</taxon>
        <taxon>Bacillati</taxon>
        <taxon>Chloroflexota</taxon>
        <taxon>environmental samples</taxon>
    </lineage>
</organism>